<feature type="chain" id="PRO_5045646777" evidence="1">
    <location>
        <begin position="19"/>
        <end position="112"/>
    </location>
</feature>
<dbReference type="Proteomes" id="UP001250932">
    <property type="component" value="Unassembled WGS sequence"/>
</dbReference>
<comment type="caution">
    <text evidence="2">The sequence shown here is derived from an EMBL/GenBank/DDBJ whole genome shotgun (WGS) entry which is preliminary data.</text>
</comment>
<accession>A0ABU3K5S8</accession>
<evidence type="ECO:0000256" key="1">
    <source>
        <dbReference type="SAM" id="SignalP"/>
    </source>
</evidence>
<reference evidence="2 3" key="1">
    <citation type="journal article" date="2023" name="ISME J.">
        <title>Cultivation and genomic characterization of novel and ubiquitous marine nitrite-oxidizing bacteria from the Nitrospirales.</title>
        <authorList>
            <person name="Mueller A.J."/>
            <person name="Daebeler A."/>
            <person name="Herbold C.W."/>
            <person name="Kirkegaard R.H."/>
            <person name="Daims H."/>
        </authorList>
    </citation>
    <scope>NUCLEOTIDE SEQUENCE [LARGE SCALE GENOMIC DNA]</scope>
    <source>
        <strain evidence="2 3">EB</strain>
    </source>
</reference>
<dbReference type="EMBL" id="JAQOUE010000001">
    <property type="protein sequence ID" value="MDT7041721.1"/>
    <property type="molecule type" value="Genomic_DNA"/>
</dbReference>
<evidence type="ECO:0000313" key="3">
    <source>
        <dbReference type="Proteomes" id="UP001250932"/>
    </source>
</evidence>
<sequence>MLTIFQWLRLGLMSLLMAVVLTGCSGTPVTEFEEARQALKRAVEENAPQFSQETYVRAMAAFSAATHEWHAQNARWSWERDYSTTIDLLVLATLDAHRAMEEAIQHQRLRQN</sequence>
<name>A0ABU3K5S8_9BACT</name>
<keyword evidence="3" id="KW-1185">Reference proteome</keyword>
<keyword evidence="1" id="KW-0732">Signal</keyword>
<evidence type="ECO:0000313" key="2">
    <source>
        <dbReference type="EMBL" id="MDT7041721.1"/>
    </source>
</evidence>
<organism evidence="2 3">
    <name type="scientific">Candidatus Nitronereus thalassa</name>
    <dbReference type="NCBI Taxonomy" id="3020898"/>
    <lineage>
        <taxon>Bacteria</taxon>
        <taxon>Pseudomonadati</taxon>
        <taxon>Nitrospirota</taxon>
        <taxon>Nitrospiria</taxon>
        <taxon>Nitrospirales</taxon>
        <taxon>Nitrospiraceae</taxon>
        <taxon>Candidatus Nitronereus</taxon>
    </lineage>
</organism>
<proteinExistence type="predicted"/>
<dbReference type="RefSeq" id="WP_313832069.1">
    <property type="nucleotide sequence ID" value="NZ_JAQOUE010000001.1"/>
</dbReference>
<protein>
    <submittedName>
        <fullName evidence="2">DUF4398 domain-containing protein</fullName>
    </submittedName>
</protein>
<gene>
    <name evidence="2" type="ORF">PPG34_05115</name>
</gene>
<feature type="signal peptide" evidence="1">
    <location>
        <begin position="1"/>
        <end position="18"/>
    </location>
</feature>